<accession>A0A7R9XR12</accession>
<feature type="region of interest" description="Disordered" evidence="1">
    <location>
        <begin position="1"/>
        <end position="89"/>
    </location>
</feature>
<protein>
    <submittedName>
        <fullName evidence="2">Uncharacterized protein</fullName>
    </submittedName>
</protein>
<feature type="compositionally biased region" description="Basic and acidic residues" evidence="1">
    <location>
        <begin position="39"/>
        <end position="53"/>
    </location>
</feature>
<dbReference type="InterPro" id="IPR029063">
    <property type="entry name" value="SAM-dependent_MTases_sf"/>
</dbReference>
<evidence type="ECO:0000256" key="1">
    <source>
        <dbReference type="SAM" id="MobiDB-lite"/>
    </source>
</evidence>
<sequence length="617" mass="69669">MRRHTARVGARRRAPPCGTRKPSRFRRRPRRPRRRRRRTPVERARGKSGEFRGFKPRSRRERSLTARQRGAHGVTSSLAASRRRRRRPPMRRWKVVATTTLTHTNAEAAARLLGDSSSRARRCSVRRLADAAQAPGGRAHTPHRLPPETCPGVVAFGVTACANDALYETDTRGGKRRKLQHMLDSRLTCTLRHLSRRGAVVETNACVDDFIDGVGAPATTSPSFASLDRDRRFKMIERAIRHRFPRVARGSEPTNGTTISRIPPVDLDDAIAFMLTQPHHRRSDVLLVGFDREQVRKPSYPFTCSRREDAGFARTLAPGEFLAEFELLREQCAAPDLSALFAILRDDLGIDVSKRGVDVDAVKWVCLELGSGWANVSLELARQNEDVLCIAIDLDKSLASPAARNHPRVVLLEEDLWEAVLRPDVIAALAGRVLHVHASPSCTFYTAMKRPQRKRRRDEGLEAVTHWEYLSADSFVEIMLDLIKSLHPVSASVENPHNDADGIGSRMEIWEELYRANEFLVRFATSYCHFEKGKRRKDTDLYVTRNLYDLMTREASGWKGKCVPGTASQCAYCARSKASKHKGNTQDDPKSAVKSRIPIALARSLAVDVRRLKRRRR</sequence>
<evidence type="ECO:0000313" key="2">
    <source>
        <dbReference type="EMBL" id="CAD8223398.1"/>
    </source>
</evidence>
<dbReference type="SUPFAM" id="SSF53335">
    <property type="entry name" value="S-adenosyl-L-methionine-dependent methyltransferases"/>
    <property type="match status" value="1"/>
</dbReference>
<gene>
    <name evidence="2" type="ORF">OLUC0939_LOCUS4122</name>
</gene>
<feature type="compositionally biased region" description="Basic residues" evidence="1">
    <location>
        <begin position="1"/>
        <end position="14"/>
    </location>
</feature>
<organism evidence="2">
    <name type="scientific">Ostreococcus sp. 'lucimarinus'</name>
    <dbReference type="NCBI Taxonomy" id="242159"/>
    <lineage>
        <taxon>Eukaryota</taxon>
        <taxon>Viridiplantae</taxon>
        <taxon>Chlorophyta</taxon>
        <taxon>Mamiellophyceae</taxon>
        <taxon>Mamiellales</taxon>
        <taxon>Bathycoccaceae</taxon>
        <taxon>Ostreococcus</taxon>
    </lineage>
</organism>
<dbReference type="EMBL" id="HBDX01004787">
    <property type="protein sequence ID" value="CAD8223398.1"/>
    <property type="molecule type" value="Transcribed_RNA"/>
</dbReference>
<dbReference type="AlphaFoldDB" id="A0A7R9XR12"/>
<reference evidence="2" key="1">
    <citation type="submission" date="2021-01" db="EMBL/GenBank/DDBJ databases">
        <authorList>
            <person name="Corre E."/>
            <person name="Pelletier E."/>
            <person name="Niang G."/>
            <person name="Scheremetjew M."/>
            <person name="Finn R."/>
            <person name="Kale V."/>
            <person name="Holt S."/>
            <person name="Cochrane G."/>
            <person name="Meng A."/>
            <person name="Brown T."/>
            <person name="Cohen L."/>
        </authorList>
    </citation>
    <scope>NUCLEOTIDE SEQUENCE</scope>
    <source>
        <strain evidence="2">Clade-A-BCC118000</strain>
    </source>
</reference>
<name>A0A7R9XR12_9CHLO</name>
<feature type="compositionally biased region" description="Basic residues" evidence="1">
    <location>
        <begin position="21"/>
        <end position="38"/>
    </location>
</feature>
<proteinExistence type="predicted"/>